<dbReference type="EMBL" id="JABEZV010000008">
    <property type="protein sequence ID" value="MBA0718936.1"/>
    <property type="molecule type" value="Genomic_DNA"/>
</dbReference>
<sequence>MSYTPTPRKTPSLSSAQLSLSSVKFSMTPASVNATRKHSWRPQGKVDVKVLIRELRYHEPDSYRAPLYQVPTPPAAPPAYGYPYDQLPRNPYYASPPAGYPYSGYNYNVPPPYGQAPLSMGNGGYTYYGQEEKKSKFERMGTGLAVGAVAGALGGLVLAKGVDAVEDHIIDEVAKKVEDDLEYDGVGGANDF</sequence>
<comment type="caution">
    <text evidence="1">The sequence shown here is derived from an EMBL/GenBank/DDBJ whole genome shotgun (WGS) entry which is preliminary data.</text>
</comment>
<protein>
    <submittedName>
        <fullName evidence="1">Uncharacterized protein</fullName>
    </submittedName>
</protein>
<keyword evidence="2" id="KW-1185">Reference proteome</keyword>
<dbReference type="AlphaFoldDB" id="A0A7J9A4G1"/>
<evidence type="ECO:0000313" key="1">
    <source>
        <dbReference type="EMBL" id="MBA0718936.1"/>
    </source>
</evidence>
<reference evidence="1 2" key="1">
    <citation type="journal article" date="2019" name="Genome Biol. Evol.">
        <title>Insights into the evolution of the New World diploid cottons (Gossypium, subgenus Houzingenia) based on genome sequencing.</title>
        <authorList>
            <person name="Grover C.E."/>
            <person name="Arick M.A. 2nd"/>
            <person name="Thrash A."/>
            <person name="Conover J.L."/>
            <person name="Sanders W.S."/>
            <person name="Peterson D.G."/>
            <person name="Frelichowski J.E."/>
            <person name="Scheffler J.A."/>
            <person name="Scheffler B.E."/>
            <person name="Wendel J.F."/>
        </authorList>
    </citation>
    <scope>NUCLEOTIDE SEQUENCE [LARGE SCALE GENOMIC DNA]</scope>
    <source>
        <strain evidence="1">4</strain>
        <tissue evidence="1">Leaf</tissue>
    </source>
</reference>
<proteinExistence type="predicted"/>
<evidence type="ECO:0000313" key="2">
    <source>
        <dbReference type="Proteomes" id="UP000593574"/>
    </source>
</evidence>
<gene>
    <name evidence="1" type="ORF">Golax_006653</name>
</gene>
<dbReference type="Proteomes" id="UP000593574">
    <property type="component" value="Unassembled WGS sequence"/>
</dbReference>
<organism evidence="1 2">
    <name type="scientific">Gossypium laxum</name>
    <dbReference type="NCBI Taxonomy" id="34288"/>
    <lineage>
        <taxon>Eukaryota</taxon>
        <taxon>Viridiplantae</taxon>
        <taxon>Streptophyta</taxon>
        <taxon>Embryophyta</taxon>
        <taxon>Tracheophyta</taxon>
        <taxon>Spermatophyta</taxon>
        <taxon>Magnoliopsida</taxon>
        <taxon>eudicotyledons</taxon>
        <taxon>Gunneridae</taxon>
        <taxon>Pentapetalae</taxon>
        <taxon>rosids</taxon>
        <taxon>malvids</taxon>
        <taxon>Malvales</taxon>
        <taxon>Malvaceae</taxon>
        <taxon>Malvoideae</taxon>
        <taxon>Gossypium</taxon>
    </lineage>
</organism>
<accession>A0A7J9A4G1</accession>
<name>A0A7J9A4G1_9ROSI</name>